<sequence>MGSPWGPRDNFKCHRKYAKKALKAYRKAVQGDKEDTLVDLLVDLRHWADRSPYNFQDELDKSAICYQEEIDGR</sequence>
<protein>
    <submittedName>
        <fullName evidence="1">Uncharacterized protein</fullName>
    </submittedName>
</protein>
<dbReference type="AlphaFoldDB" id="A0A0F9E4N4"/>
<reference evidence="1" key="1">
    <citation type="journal article" date="2015" name="Nature">
        <title>Complex archaea that bridge the gap between prokaryotes and eukaryotes.</title>
        <authorList>
            <person name="Spang A."/>
            <person name="Saw J.H."/>
            <person name="Jorgensen S.L."/>
            <person name="Zaremba-Niedzwiedzka K."/>
            <person name="Martijn J."/>
            <person name="Lind A.E."/>
            <person name="van Eijk R."/>
            <person name="Schleper C."/>
            <person name="Guy L."/>
            <person name="Ettema T.J."/>
        </authorList>
    </citation>
    <scope>NUCLEOTIDE SEQUENCE</scope>
</reference>
<name>A0A0F9E4N4_9ZZZZ</name>
<dbReference type="EMBL" id="LAZR01028907">
    <property type="protein sequence ID" value="KKL61156.1"/>
    <property type="molecule type" value="Genomic_DNA"/>
</dbReference>
<proteinExistence type="predicted"/>
<accession>A0A0F9E4N4</accession>
<gene>
    <name evidence="1" type="ORF">LCGC14_2198200</name>
</gene>
<organism evidence="1">
    <name type="scientific">marine sediment metagenome</name>
    <dbReference type="NCBI Taxonomy" id="412755"/>
    <lineage>
        <taxon>unclassified sequences</taxon>
        <taxon>metagenomes</taxon>
        <taxon>ecological metagenomes</taxon>
    </lineage>
</organism>
<evidence type="ECO:0000313" key="1">
    <source>
        <dbReference type="EMBL" id="KKL61156.1"/>
    </source>
</evidence>
<comment type="caution">
    <text evidence="1">The sequence shown here is derived from an EMBL/GenBank/DDBJ whole genome shotgun (WGS) entry which is preliminary data.</text>
</comment>